<feature type="compositionally biased region" description="Low complexity" evidence="1">
    <location>
        <begin position="299"/>
        <end position="309"/>
    </location>
</feature>
<feature type="compositionally biased region" description="Polar residues" evidence="1">
    <location>
        <begin position="1303"/>
        <end position="1313"/>
    </location>
</feature>
<feature type="compositionally biased region" description="Polar residues" evidence="1">
    <location>
        <begin position="1025"/>
        <end position="1037"/>
    </location>
</feature>
<name>A0A813TQE7_9BILA</name>
<evidence type="ECO:0000313" key="2">
    <source>
        <dbReference type="EMBL" id="CAF0811609.1"/>
    </source>
</evidence>
<feature type="compositionally biased region" description="Low complexity" evidence="1">
    <location>
        <begin position="889"/>
        <end position="908"/>
    </location>
</feature>
<evidence type="ECO:0000313" key="3">
    <source>
        <dbReference type="EMBL" id="CAF3548260.1"/>
    </source>
</evidence>
<dbReference type="EMBL" id="CAJOAY010000123">
    <property type="protein sequence ID" value="CAF3548260.1"/>
    <property type="molecule type" value="Genomic_DNA"/>
</dbReference>
<feature type="compositionally biased region" description="Low complexity" evidence="1">
    <location>
        <begin position="1083"/>
        <end position="1113"/>
    </location>
</feature>
<dbReference type="Proteomes" id="UP000663891">
    <property type="component" value="Unassembled WGS sequence"/>
</dbReference>
<feature type="compositionally biased region" description="Basic and acidic residues" evidence="1">
    <location>
        <begin position="1010"/>
        <end position="1020"/>
    </location>
</feature>
<evidence type="ECO:0000313" key="4">
    <source>
        <dbReference type="Proteomes" id="UP000663891"/>
    </source>
</evidence>
<feature type="compositionally biased region" description="Low complexity" evidence="1">
    <location>
        <begin position="1284"/>
        <end position="1297"/>
    </location>
</feature>
<feature type="region of interest" description="Disordered" evidence="1">
    <location>
        <begin position="1010"/>
        <end position="1121"/>
    </location>
</feature>
<dbReference type="EMBL" id="CAJNON010000026">
    <property type="protein sequence ID" value="CAF0811609.1"/>
    <property type="molecule type" value="Genomic_DNA"/>
</dbReference>
<feature type="region of interest" description="Disordered" evidence="1">
    <location>
        <begin position="250"/>
        <end position="309"/>
    </location>
</feature>
<gene>
    <name evidence="3" type="ORF">OKA104_LOCUS3954</name>
    <name evidence="2" type="ORF">VCS650_LOCUS4575</name>
</gene>
<evidence type="ECO:0000256" key="1">
    <source>
        <dbReference type="SAM" id="MobiDB-lite"/>
    </source>
</evidence>
<feature type="region of interest" description="Disordered" evidence="1">
    <location>
        <begin position="1202"/>
        <end position="1251"/>
    </location>
</feature>
<feature type="compositionally biased region" description="Polar residues" evidence="1">
    <location>
        <begin position="1215"/>
        <end position="1224"/>
    </location>
</feature>
<feature type="compositionally biased region" description="Pro residues" evidence="1">
    <location>
        <begin position="706"/>
        <end position="718"/>
    </location>
</feature>
<feature type="compositionally biased region" description="Polar residues" evidence="1">
    <location>
        <begin position="923"/>
        <end position="945"/>
    </location>
</feature>
<feature type="region of interest" description="Disordered" evidence="1">
    <location>
        <begin position="857"/>
        <end position="949"/>
    </location>
</feature>
<dbReference type="Proteomes" id="UP000663881">
    <property type="component" value="Unassembled WGS sequence"/>
</dbReference>
<feature type="region of interest" description="Disordered" evidence="1">
    <location>
        <begin position="690"/>
        <end position="718"/>
    </location>
</feature>
<reference evidence="2" key="1">
    <citation type="submission" date="2021-02" db="EMBL/GenBank/DDBJ databases">
        <authorList>
            <person name="Nowell W R."/>
        </authorList>
    </citation>
    <scope>NUCLEOTIDE SEQUENCE</scope>
</reference>
<feature type="region of interest" description="Disordered" evidence="1">
    <location>
        <begin position="576"/>
        <end position="599"/>
    </location>
</feature>
<feature type="compositionally biased region" description="Polar residues" evidence="1">
    <location>
        <begin position="274"/>
        <end position="293"/>
    </location>
</feature>
<comment type="caution">
    <text evidence="2">The sequence shown here is derived from an EMBL/GenBank/DDBJ whole genome shotgun (WGS) entry which is preliminary data.</text>
</comment>
<dbReference type="OrthoDB" id="10033107at2759"/>
<feature type="compositionally biased region" description="Low complexity" evidence="1">
    <location>
        <begin position="1060"/>
        <end position="1076"/>
    </location>
</feature>
<protein>
    <submittedName>
        <fullName evidence="2">Uncharacterized protein</fullName>
    </submittedName>
</protein>
<sequence length="1330" mass="151934">MEDRDSKKPFIIPKTHTSTKNVVISEKPDSRNVTELFDDIKSCALEAHFDFRPNGCKSCDTIRNQKLQKLYNEKRIKMKKDQDPIERLAFHLITYRDVALNVANNGIQCEQLSFPIDKHLGNPKDGVHLSKRPDVLLTSSGAQGLYRFGLLVCKILLGKGYATIPSETNNQLSAQLYYDHHFCKIQSINKEQRHIDDLLANSLIFCYEHENFETVSRPPQILPIAILWYDLTEKFSPELLSIITIKSTPSQESQRRTSKTTNKEPTIKTKTSDRSTIPISSTPAKPTILNSGTWDEPTQDTTTNDSTVTKYPNHFMVPYHRLYSNTPLTVSTNIEDQQTNCVQSISTTRDPRLLRARREISLETIPLSPQHLLLERSQSECSPSIKSTKSNSSDEFVLITRSTSSIYIPLNTSVVLIDPRLKTVKQTRNIFYLEFQSVKHALQQQKRLNHYYDPKSGLPPKTSYTLVPYVIHEVSNDEYERSLNDNHTDNMHKFTKHSNGIDYSSLGVSVVDCFNFGLLKSTTDNQLYIDLEQNENRLAYEQIEISNDLIQREKQLNSQQIRLRLREKRQRRIQQHINEKKNSKSLSVSPSSSSTSGVNTKLYVTNGRQLLKEHKVSTISPNKTMSSDLLDFFSREYKNENRSHVKHLLAELVGVFIEKYQVNSNEINQEKNPSTIEDINSVIDMDIDSPSSQGLNDHDERFRALTPPPPLPPPLSLPPLPTTNISVYTQSLLPLTLIPTLPNEPNKIFNDPNYNDRCHKLLEQLEQYRQKETQVSNILITTKSEEFIPTEEAVLKACLRQLESSSSENSPINDNHLLTINETLQDNENILIPLVKNDSNRSRDEFVKLLTKEAYISKSSSPTKNQNKPKHSDDNRNQRRRSYDDDDNNNNNTNKKSSVSKRSNSSQRYTRPSDNSRHDKSGQKNVSSNRTVTLVSNRSTISSENQNEKQIIEVSTDNQTNIQEEPIIKRIKVDSISSPTNTTNEIEHTDKINQNDSSIKLKTTVPTITNDRDYRNDLNGKRRTISNSSSSVLTTDNSKTKLSRSRSRSKSKDRHRRRSPSNSHSSSIKNSTSSTESNKKSSKYSQSSSSSSTNNRRRSQQGQQGKQSFNSSNHNRKNYPNQISDRHELFTEIPYRNSLSSVYQQRNMNDLIPSNSVHHLQQRQQPVRHKRFNYNHQSVAEHPRFANANVLPTPPPALMDFKFSKSPPVRRHNASPITATDRNVNSSYYKNKYNDQSESTKTNYSNGFDSKPSKTIENLQLLLQNKTNESYPSLSTNNDTAYWSSTASSPSSSSSHSSKTKSDTITQNNPKTFTHNDSEKVLSMIQRSRN</sequence>
<proteinExistence type="predicted"/>
<feature type="compositionally biased region" description="Polar residues" evidence="1">
    <location>
        <begin position="857"/>
        <end position="866"/>
    </location>
</feature>
<organism evidence="2 4">
    <name type="scientific">Adineta steineri</name>
    <dbReference type="NCBI Taxonomy" id="433720"/>
    <lineage>
        <taxon>Eukaryota</taxon>
        <taxon>Metazoa</taxon>
        <taxon>Spiralia</taxon>
        <taxon>Gnathifera</taxon>
        <taxon>Rotifera</taxon>
        <taxon>Eurotatoria</taxon>
        <taxon>Bdelloidea</taxon>
        <taxon>Adinetida</taxon>
        <taxon>Adinetidae</taxon>
        <taxon>Adineta</taxon>
    </lineage>
</organism>
<accession>A0A813TQE7</accession>
<feature type="compositionally biased region" description="Basic residues" evidence="1">
    <location>
        <begin position="1041"/>
        <end position="1059"/>
    </location>
</feature>
<feature type="compositionally biased region" description="Polar residues" evidence="1">
    <location>
        <begin position="1236"/>
        <end position="1251"/>
    </location>
</feature>
<feature type="compositionally biased region" description="Basic and acidic residues" evidence="1">
    <location>
        <begin position="870"/>
        <end position="883"/>
    </location>
</feature>
<feature type="compositionally biased region" description="Low complexity" evidence="1">
    <location>
        <begin position="584"/>
        <end position="599"/>
    </location>
</feature>
<feature type="compositionally biased region" description="Basic and acidic residues" evidence="1">
    <location>
        <begin position="261"/>
        <end position="273"/>
    </location>
</feature>
<feature type="region of interest" description="Disordered" evidence="1">
    <location>
        <begin position="1282"/>
        <end position="1330"/>
    </location>
</feature>